<keyword evidence="9" id="KW-0742">SOS response</keyword>
<dbReference type="InterPro" id="IPR015927">
    <property type="entry name" value="Peptidase_S24_S26A/B/C"/>
</dbReference>
<dbReference type="NCBIfam" id="TIGR00498">
    <property type="entry name" value="lexA"/>
    <property type="match status" value="1"/>
</dbReference>
<dbReference type="InterPro" id="IPR006200">
    <property type="entry name" value="LexA"/>
</dbReference>
<evidence type="ECO:0000256" key="3">
    <source>
        <dbReference type="ARBA" id="ARBA00022763"/>
    </source>
</evidence>
<evidence type="ECO:0000256" key="5">
    <source>
        <dbReference type="ARBA" id="ARBA00023015"/>
    </source>
</evidence>
<evidence type="ECO:0000256" key="4">
    <source>
        <dbReference type="ARBA" id="ARBA00022801"/>
    </source>
</evidence>
<protein>
    <submittedName>
        <fullName evidence="12">Repressor LexA</fullName>
    </submittedName>
</protein>
<evidence type="ECO:0000259" key="11">
    <source>
        <dbReference type="Pfam" id="PF01726"/>
    </source>
</evidence>
<dbReference type="InterPro" id="IPR036388">
    <property type="entry name" value="WH-like_DNA-bd_sf"/>
</dbReference>
<keyword evidence="8" id="KW-0234">DNA repair</keyword>
<dbReference type="EMBL" id="PEYD01000017">
    <property type="protein sequence ID" value="PIS39624.1"/>
    <property type="molecule type" value="Genomic_DNA"/>
</dbReference>
<dbReference type="Gene3D" id="2.10.109.10">
    <property type="entry name" value="Umud Fragment, subunit A"/>
    <property type="match status" value="1"/>
</dbReference>
<feature type="domain" description="LexA repressor DNA-binding" evidence="11">
    <location>
        <begin position="4"/>
        <end position="67"/>
    </location>
</feature>
<evidence type="ECO:0000256" key="2">
    <source>
        <dbReference type="ARBA" id="ARBA00022705"/>
    </source>
</evidence>
<evidence type="ECO:0000256" key="6">
    <source>
        <dbReference type="ARBA" id="ARBA00023125"/>
    </source>
</evidence>
<keyword evidence="3" id="KW-0227">DNA damage</keyword>
<dbReference type="InterPro" id="IPR036390">
    <property type="entry name" value="WH_DNA-bd_sf"/>
</dbReference>
<feature type="domain" description="Peptidase S24/S26A/S26B/S26C" evidence="10">
    <location>
        <begin position="85"/>
        <end position="201"/>
    </location>
</feature>
<dbReference type="PANTHER" id="PTHR33516:SF2">
    <property type="entry name" value="LEXA REPRESSOR-RELATED"/>
    <property type="match status" value="1"/>
</dbReference>
<evidence type="ECO:0000259" key="10">
    <source>
        <dbReference type="Pfam" id="PF00717"/>
    </source>
</evidence>
<evidence type="ECO:0000313" key="13">
    <source>
        <dbReference type="Proteomes" id="UP000230088"/>
    </source>
</evidence>
<evidence type="ECO:0000256" key="7">
    <source>
        <dbReference type="ARBA" id="ARBA00023163"/>
    </source>
</evidence>
<proteinExistence type="predicted"/>
<dbReference type="InterPro" id="IPR039418">
    <property type="entry name" value="LexA-like"/>
</dbReference>
<dbReference type="GO" id="GO:0003677">
    <property type="term" value="F:DNA binding"/>
    <property type="evidence" value="ECO:0007669"/>
    <property type="project" value="UniProtKB-KW"/>
</dbReference>
<dbReference type="Gene3D" id="1.10.10.10">
    <property type="entry name" value="Winged helix-like DNA-binding domain superfamily/Winged helix DNA-binding domain"/>
    <property type="match status" value="1"/>
</dbReference>
<keyword evidence="5" id="KW-0805">Transcription regulation</keyword>
<sequence>MQNKPITKRQKEVLKIIYDSLITAGFPPSFSELKEKLNISSNQSLLDVFSILEKNNFISREEGSARGIKILKKGYRAISAQPLAPLVGATSAGGFIEAIEEVDAWQPLSKDVETIADDVMIVRVMGDSMTNANIEDGDLVLFKKTKEFVSGDIVLAQTPDGTTIKRFISQNKPPYQFLKPENPKYPIILFTDEMEMLGKMVKKL</sequence>
<dbReference type="Proteomes" id="UP000230088">
    <property type="component" value="Unassembled WGS sequence"/>
</dbReference>
<dbReference type="GO" id="GO:0009432">
    <property type="term" value="P:SOS response"/>
    <property type="evidence" value="ECO:0007669"/>
    <property type="project" value="UniProtKB-KW"/>
</dbReference>
<dbReference type="Pfam" id="PF00717">
    <property type="entry name" value="Peptidase_S24"/>
    <property type="match status" value="1"/>
</dbReference>
<evidence type="ECO:0000313" key="12">
    <source>
        <dbReference type="EMBL" id="PIS39624.1"/>
    </source>
</evidence>
<keyword evidence="7" id="KW-0804">Transcription</keyword>
<dbReference type="GO" id="GO:0004252">
    <property type="term" value="F:serine-type endopeptidase activity"/>
    <property type="evidence" value="ECO:0007669"/>
    <property type="project" value="InterPro"/>
</dbReference>
<dbReference type="GO" id="GO:0006260">
    <property type="term" value="P:DNA replication"/>
    <property type="evidence" value="ECO:0007669"/>
    <property type="project" value="UniProtKB-KW"/>
</dbReference>
<evidence type="ECO:0000256" key="9">
    <source>
        <dbReference type="ARBA" id="ARBA00023236"/>
    </source>
</evidence>
<evidence type="ECO:0000256" key="1">
    <source>
        <dbReference type="ARBA" id="ARBA00022491"/>
    </source>
</evidence>
<keyword evidence="1" id="KW-0678">Repressor</keyword>
<dbReference type="AlphaFoldDB" id="A0A2H0YM96"/>
<comment type="caution">
    <text evidence="12">The sequence shown here is derived from an EMBL/GenBank/DDBJ whole genome shotgun (WGS) entry which is preliminary data.</text>
</comment>
<dbReference type="Pfam" id="PF01726">
    <property type="entry name" value="LexA_DNA_bind"/>
    <property type="match status" value="1"/>
</dbReference>
<dbReference type="InterPro" id="IPR036286">
    <property type="entry name" value="LexA/Signal_pep-like_sf"/>
</dbReference>
<reference evidence="13" key="1">
    <citation type="submission" date="2017-09" db="EMBL/GenBank/DDBJ databases">
        <title>Depth-based differentiation of microbial function through sediment-hosted aquifers and enrichment of novel symbionts in the deep terrestrial subsurface.</title>
        <authorList>
            <person name="Probst A.J."/>
            <person name="Ladd B."/>
            <person name="Jarett J.K."/>
            <person name="Geller-Mcgrath D.E."/>
            <person name="Sieber C.M.K."/>
            <person name="Emerson J.B."/>
            <person name="Anantharaman K."/>
            <person name="Thomas B.C."/>
            <person name="Malmstrom R."/>
            <person name="Stieglmeier M."/>
            <person name="Klingl A."/>
            <person name="Woyke T."/>
            <person name="Ryan C.M."/>
            <person name="Banfield J.F."/>
        </authorList>
    </citation>
    <scope>NUCLEOTIDE SEQUENCE [LARGE SCALE GENOMIC DNA]</scope>
</reference>
<accession>A0A2H0YM96</accession>
<dbReference type="PANTHER" id="PTHR33516">
    <property type="entry name" value="LEXA REPRESSOR"/>
    <property type="match status" value="1"/>
</dbReference>
<evidence type="ECO:0000256" key="8">
    <source>
        <dbReference type="ARBA" id="ARBA00023204"/>
    </source>
</evidence>
<dbReference type="GO" id="GO:0045892">
    <property type="term" value="P:negative regulation of DNA-templated transcription"/>
    <property type="evidence" value="ECO:0007669"/>
    <property type="project" value="InterPro"/>
</dbReference>
<dbReference type="GO" id="GO:0006508">
    <property type="term" value="P:proteolysis"/>
    <property type="evidence" value="ECO:0007669"/>
    <property type="project" value="InterPro"/>
</dbReference>
<name>A0A2H0YM96_9BACT</name>
<keyword evidence="6" id="KW-0238">DNA-binding</keyword>
<organism evidence="12 13">
    <name type="scientific">Candidatus Nealsonbacteria bacterium CG08_land_8_20_14_0_20_38_20</name>
    <dbReference type="NCBI Taxonomy" id="1974705"/>
    <lineage>
        <taxon>Bacteria</taxon>
        <taxon>Candidatus Nealsoniibacteriota</taxon>
    </lineage>
</organism>
<keyword evidence="2" id="KW-0235">DNA replication</keyword>
<dbReference type="SUPFAM" id="SSF51306">
    <property type="entry name" value="LexA/Signal peptidase"/>
    <property type="match status" value="1"/>
</dbReference>
<dbReference type="GO" id="GO:0006281">
    <property type="term" value="P:DNA repair"/>
    <property type="evidence" value="ECO:0007669"/>
    <property type="project" value="UniProtKB-KW"/>
</dbReference>
<dbReference type="InterPro" id="IPR050077">
    <property type="entry name" value="LexA_repressor"/>
</dbReference>
<dbReference type="InterPro" id="IPR006199">
    <property type="entry name" value="LexA_DNA-bd_dom"/>
</dbReference>
<dbReference type="SUPFAM" id="SSF46785">
    <property type="entry name" value="Winged helix' DNA-binding domain"/>
    <property type="match status" value="1"/>
</dbReference>
<dbReference type="CDD" id="cd06529">
    <property type="entry name" value="S24_LexA-like"/>
    <property type="match status" value="1"/>
</dbReference>
<gene>
    <name evidence="12" type="primary">lexA</name>
    <name evidence="12" type="ORF">COT33_00965</name>
</gene>
<keyword evidence="4" id="KW-0378">Hydrolase</keyword>